<keyword evidence="3" id="KW-1185">Reference proteome</keyword>
<evidence type="ECO:0000313" key="3">
    <source>
        <dbReference type="Proteomes" id="UP001583280"/>
    </source>
</evidence>
<name>A0ABR3YVF4_9PEZI</name>
<organism evidence="2 3">
    <name type="scientific">Ceratocystis pirilliformis</name>
    <dbReference type="NCBI Taxonomy" id="259994"/>
    <lineage>
        <taxon>Eukaryota</taxon>
        <taxon>Fungi</taxon>
        <taxon>Dikarya</taxon>
        <taxon>Ascomycota</taxon>
        <taxon>Pezizomycotina</taxon>
        <taxon>Sordariomycetes</taxon>
        <taxon>Hypocreomycetidae</taxon>
        <taxon>Microascales</taxon>
        <taxon>Ceratocystidaceae</taxon>
        <taxon>Ceratocystis</taxon>
    </lineage>
</organism>
<evidence type="ECO:0000256" key="1">
    <source>
        <dbReference type="SAM" id="MobiDB-lite"/>
    </source>
</evidence>
<sequence>MPIQHPDDDAQPFFRALDWESAEPPVLASAPAPAPAPVPINQSEPLSPLTSPDQSGQFNPIGSINANIDVTMSSESKKSTNTANDPPSRLHATRINSIRWLLASPNAVRRMSAAYITQDQYGIPVLHLQHQISPASSVTEHSTDDPHTSRSAAGLGQENLDNDQDCGRPRNRLSVGKKEHHQSREQEVVSTYTNTYTEMSMNLPQKLAVPPPTVSSMDLITQIHDICVRATRSYLLDRLVSACARDPRTCMPYLQRQRRRSLSPGRFPGSSQLQSINARDRYRQREAPEFADRAFISAAHSGIFGASSPTRWHRRTSSESRPGAVSYNLATNISSICTLAWSQAARARLHEPQAERLAVDNMAALLEWSDHIVLAERDIWRGRSELDSQTEANLRDPERMIVGNHIGCSQVSCNNRRDYEIALREMEWRIVLSVAAAAANICMYMDDWQARGAIEALLM</sequence>
<feature type="compositionally biased region" description="Polar residues" evidence="1">
    <location>
        <begin position="40"/>
        <end position="64"/>
    </location>
</feature>
<protein>
    <submittedName>
        <fullName evidence="2">Uncharacterized protein</fullName>
    </submittedName>
</protein>
<evidence type="ECO:0000313" key="2">
    <source>
        <dbReference type="EMBL" id="KAL1891810.1"/>
    </source>
</evidence>
<comment type="caution">
    <text evidence="2">The sequence shown here is derived from an EMBL/GenBank/DDBJ whole genome shotgun (WGS) entry which is preliminary data.</text>
</comment>
<dbReference type="Proteomes" id="UP001583280">
    <property type="component" value="Unassembled WGS sequence"/>
</dbReference>
<feature type="region of interest" description="Disordered" evidence="1">
    <location>
        <begin position="134"/>
        <end position="187"/>
    </location>
</feature>
<dbReference type="EMBL" id="JAWDJO010000145">
    <property type="protein sequence ID" value="KAL1891810.1"/>
    <property type="molecule type" value="Genomic_DNA"/>
</dbReference>
<feature type="region of interest" description="Disordered" evidence="1">
    <location>
        <begin position="24"/>
        <end position="64"/>
    </location>
</feature>
<proteinExistence type="predicted"/>
<gene>
    <name evidence="2" type="ORF">Cpir12675_004815</name>
</gene>
<accession>A0ABR3YVF4</accession>
<reference evidence="2 3" key="1">
    <citation type="journal article" date="2024" name="IMA Fungus">
        <title>IMA Genome - F19 : A genome assembly and annotation guide to empower mycologists, including annotated draft genome sequences of Ceratocystis pirilliformis, Diaporthe australafricana, Fusarium ophioides, Paecilomyces lecythidis, and Sporothrix stenoceras.</title>
        <authorList>
            <person name="Aylward J."/>
            <person name="Wilson A.M."/>
            <person name="Visagie C.M."/>
            <person name="Spraker J."/>
            <person name="Barnes I."/>
            <person name="Buitendag C."/>
            <person name="Ceriani C."/>
            <person name="Del Mar Angel L."/>
            <person name="du Plessis D."/>
            <person name="Fuchs T."/>
            <person name="Gasser K."/>
            <person name="Kramer D."/>
            <person name="Li W."/>
            <person name="Munsamy K."/>
            <person name="Piso A."/>
            <person name="Price J.L."/>
            <person name="Sonnekus B."/>
            <person name="Thomas C."/>
            <person name="van der Nest A."/>
            <person name="van Dijk A."/>
            <person name="van Heerden A."/>
            <person name="van Vuuren N."/>
            <person name="Yilmaz N."/>
            <person name="Duong T.A."/>
            <person name="van der Merwe N.A."/>
            <person name="Wingfield M.J."/>
            <person name="Wingfield B.D."/>
        </authorList>
    </citation>
    <scope>NUCLEOTIDE SEQUENCE [LARGE SCALE GENOMIC DNA]</scope>
    <source>
        <strain evidence="2 3">CMW 12675</strain>
    </source>
</reference>